<dbReference type="PANTHER" id="PTHR21301:SF12">
    <property type="match status" value="1"/>
</dbReference>
<dbReference type="AlphaFoldDB" id="A0A974D9W5"/>
<dbReference type="InterPro" id="IPR058912">
    <property type="entry name" value="HTH_animal"/>
</dbReference>
<evidence type="ECO:0000313" key="3">
    <source>
        <dbReference type="Proteomes" id="UP000694892"/>
    </source>
</evidence>
<dbReference type="InterPro" id="IPR035901">
    <property type="entry name" value="GIY-YIG_endonuc_sf"/>
</dbReference>
<protein>
    <recommendedName>
        <fullName evidence="1">GIY-YIG domain-containing protein</fullName>
    </recommendedName>
</protein>
<dbReference type="CDD" id="cd10442">
    <property type="entry name" value="GIY-YIG_PLEs"/>
    <property type="match status" value="1"/>
</dbReference>
<accession>A0A974D9W5</accession>
<feature type="domain" description="GIY-YIG" evidence="1">
    <location>
        <begin position="283"/>
        <end position="382"/>
    </location>
</feature>
<gene>
    <name evidence="2" type="ORF">XELAEV_18016819mg</name>
</gene>
<organism evidence="2 3">
    <name type="scientific">Xenopus laevis</name>
    <name type="common">African clawed frog</name>
    <dbReference type="NCBI Taxonomy" id="8355"/>
    <lineage>
        <taxon>Eukaryota</taxon>
        <taxon>Metazoa</taxon>
        <taxon>Chordata</taxon>
        <taxon>Craniata</taxon>
        <taxon>Vertebrata</taxon>
        <taxon>Euteleostomi</taxon>
        <taxon>Amphibia</taxon>
        <taxon>Batrachia</taxon>
        <taxon>Anura</taxon>
        <taxon>Pipoidea</taxon>
        <taxon>Pipidae</taxon>
        <taxon>Xenopodinae</taxon>
        <taxon>Xenopus</taxon>
        <taxon>Xenopus</taxon>
    </lineage>
</organism>
<dbReference type="EMBL" id="CM004470">
    <property type="protein sequence ID" value="OCT88193.1"/>
    <property type="molecule type" value="Genomic_DNA"/>
</dbReference>
<name>A0A974D9W5_XENLA</name>
<proteinExistence type="predicted"/>
<evidence type="ECO:0000313" key="2">
    <source>
        <dbReference type="EMBL" id="OCT88193.1"/>
    </source>
</evidence>
<reference evidence="3" key="1">
    <citation type="journal article" date="2016" name="Nature">
        <title>Genome evolution in the allotetraploid frog Xenopus laevis.</title>
        <authorList>
            <person name="Session A.M."/>
            <person name="Uno Y."/>
            <person name="Kwon T."/>
            <person name="Chapman J.A."/>
            <person name="Toyoda A."/>
            <person name="Takahashi S."/>
            <person name="Fukui A."/>
            <person name="Hikosaka A."/>
            <person name="Suzuki A."/>
            <person name="Kondo M."/>
            <person name="van Heeringen S.J."/>
            <person name="Quigley I."/>
            <person name="Heinz S."/>
            <person name="Ogino H."/>
            <person name="Ochi H."/>
            <person name="Hellsten U."/>
            <person name="Lyons J.B."/>
            <person name="Simakov O."/>
            <person name="Putnam N."/>
            <person name="Stites J."/>
            <person name="Kuroki Y."/>
            <person name="Tanaka T."/>
            <person name="Michiue T."/>
            <person name="Watanabe M."/>
            <person name="Bogdanovic O."/>
            <person name="Lister R."/>
            <person name="Georgiou G."/>
            <person name="Paranjpe S.S."/>
            <person name="van Kruijsbergen I."/>
            <person name="Shu S."/>
            <person name="Carlson J."/>
            <person name="Kinoshita T."/>
            <person name="Ohta Y."/>
            <person name="Mawaribuchi S."/>
            <person name="Jenkins J."/>
            <person name="Grimwood J."/>
            <person name="Schmutz J."/>
            <person name="Mitros T."/>
            <person name="Mozaffari S.V."/>
            <person name="Suzuki Y."/>
            <person name="Haramoto Y."/>
            <person name="Yamamoto T.S."/>
            <person name="Takagi C."/>
            <person name="Heald R."/>
            <person name="Miller K."/>
            <person name="Haudenschild C."/>
            <person name="Kitzman J."/>
            <person name="Nakayama T."/>
            <person name="Izutsu Y."/>
            <person name="Robert J."/>
            <person name="Fortriede J."/>
            <person name="Burns K."/>
            <person name="Lotay V."/>
            <person name="Karimi K."/>
            <person name="Yasuoka Y."/>
            <person name="Dichmann D.S."/>
            <person name="Flajnik M.F."/>
            <person name="Houston D.W."/>
            <person name="Shendure J."/>
            <person name="DuPasquier L."/>
            <person name="Vize P.D."/>
            <person name="Zorn A.M."/>
            <person name="Ito M."/>
            <person name="Marcotte E.M."/>
            <person name="Wallingford J.B."/>
            <person name="Ito Y."/>
            <person name="Asashima M."/>
            <person name="Ueno N."/>
            <person name="Matsuda Y."/>
            <person name="Veenstra G.J."/>
            <person name="Fujiyama A."/>
            <person name="Harland R.M."/>
            <person name="Taira M."/>
            <person name="Rokhsar D.S."/>
        </authorList>
    </citation>
    <scope>NUCLEOTIDE SEQUENCE [LARGE SCALE GENOMIC DNA]</scope>
    <source>
        <strain evidence="3">J</strain>
    </source>
</reference>
<dbReference type="Gene3D" id="3.40.1440.10">
    <property type="entry name" value="GIY-YIG endonuclease"/>
    <property type="match status" value="1"/>
</dbReference>
<dbReference type="Proteomes" id="UP000694892">
    <property type="component" value="Chromosome 3L"/>
</dbReference>
<sequence>MSWFEEGHVYTDVLFARHCLAWWRYIDDVFLIWRGDLDSLSAFREAINNANNDIKFTMTADLHSVNFLDVQIIRSQDRFMTRMFSKPTDRNQLLTFDSFHPPAVKKSIPISQFTRVCRITNDPTWVDHDLITMRNKLAHRGYPPDRLDSTMDKVKIDSGRVRQKVDNREKRLTFVGQYHSRSEKFRQILCKHWHLLKDAYPTVTEFKQPPMMSFKKGSTVGKRLVRTDMRPPQRQYTFLGPPREGMFRCKGCAQCRFVLTGDSFFSMVTNRTYKIRGHHSCETSYVVYMLVCPCNLVYIGETTQRIRDRFSQHRSTVNTKNSVLPVSKHCLDKGHSAEDLRFRVIQHVPQPRRGGDRVTLLKRTEVQWIHRLKSLSPNGLNRDFDLHLFI</sequence>
<evidence type="ECO:0000259" key="1">
    <source>
        <dbReference type="PROSITE" id="PS50164"/>
    </source>
</evidence>
<dbReference type="PROSITE" id="PS50164">
    <property type="entry name" value="GIY_YIG"/>
    <property type="match status" value="1"/>
</dbReference>
<dbReference type="InterPro" id="IPR000305">
    <property type="entry name" value="GIY-YIG_endonuc"/>
</dbReference>
<dbReference type="PANTHER" id="PTHR21301">
    <property type="entry name" value="REVERSE TRANSCRIPTASE"/>
    <property type="match status" value="1"/>
</dbReference>
<dbReference type="Pfam" id="PF26215">
    <property type="entry name" value="HTH_animal"/>
    <property type="match status" value="1"/>
</dbReference>